<accession>A0ABX1G749</accession>
<sequence>MFSPLATLHFASLTRSWLRYQCAENTLPFLDEQPNSGLSPWTPSVSAVITTCGRPEMLRDAVRSILAQDYPGSIEVVVVYDKISVDPLHDIEVVKGRTLRTVKNSRTTGLAGGRNTGILAASGEIIGFCDDDDFWLPDKITRQLELWNEHRSAIAISSGIRLRTMKTEVDRLAPAVSNFDDFLRSRITAIHPSTMIFLRSGFTQIYGLVDELLPAAYGEDYDLLLRATQHGPIHAVNEALVTVRWDRPSFFSGRWMNIIAGLTYVLQKFPEFEQDPRGLARIAGQVAFAHAALGNRTDCLHWVRSTLARDPFQPRAWSAIVVALGLIKADTLLEMVQRMGRGL</sequence>
<dbReference type="InterPro" id="IPR050834">
    <property type="entry name" value="Glycosyltransf_2"/>
</dbReference>
<dbReference type="CDD" id="cd00761">
    <property type="entry name" value="Glyco_tranf_GTA_type"/>
    <property type="match status" value="1"/>
</dbReference>
<evidence type="ECO:0000259" key="1">
    <source>
        <dbReference type="Pfam" id="PF00535"/>
    </source>
</evidence>
<feature type="domain" description="Glycosyltransferase 2-like" evidence="1">
    <location>
        <begin position="46"/>
        <end position="167"/>
    </location>
</feature>
<keyword evidence="3" id="KW-1185">Reference proteome</keyword>
<dbReference type="InterPro" id="IPR001173">
    <property type="entry name" value="Glyco_trans_2-like"/>
</dbReference>
<proteinExistence type="predicted"/>
<evidence type="ECO:0000313" key="3">
    <source>
        <dbReference type="Proteomes" id="UP000746595"/>
    </source>
</evidence>
<comment type="caution">
    <text evidence="2">The sequence shown here is derived from an EMBL/GenBank/DDBJ whole genome shotgun (WGS) entry which is preliminary data.</text>
</comment>
<gene>
    <name evidence="2" type="ORF">HED64_12200</name>
</gene>
<dbReference type="Proteomes" id="UP000746595">
    <property type="component" value="Unassembled WGS sequence"/>
</dbReference>
<dbReference type="PANTHER" id="PTHR43685:SF2">
    <property type="entry name" value="GLYCOSYLTRANSFERASE 2-LIKE DOMAIN-CONTAINING PROTEIN"/>
    <property type="match status" value="1"/>
</dbReference>
<organism evidence="2 3">
    <name type="scientific">Paeniglutamicibacter terrestris</name>
    <dbReference type="NCBI Taxonomy" id="2723403"/>
    <lineage>
        <taxon>Bacteria</taxon>
        <taxon>Bacillati</taxon>
        <taxon>Actinomycetota</taxon>
        <taxon>Actinomycetes</taxon>
        <taxon>Micrococcales</taxon>
        <taxon>Micrococcaceae</taxon>
        <taxon>Paeniglutamicibacter</taxon>
    </lineage>
</organism>
<reference evidence="2 3" key="1">
    <citation type="submission" date="2020-04" db="EMBL/GenBank/DDBJ databases">
        <title>Paeniglutamicibacter sp. ANT13_2, a novel actinomycete isolated from sediment in Antarctica.</title>
        <authorList>
            <person name="Sakdapetsiri C."/>
            <person name="Pinyakong O."/>
        </authorList>
    </citation>
    <scope>NUCLEOTIDE SEQUENCE [LARGE SCALE GENOMIC DNA]</scope>
    <source>
        <strain evidence="2 3">ANT13_2</strain>
    </source>
</reference>
<dbReference type="PANTHER" id="PTHR43685">
    <property type="entry name" value="GLYCOSYLTRANSFERASE"/>
    <property type="match status" value="1"/>
</dbReference>
<dbReference type="EMBL" id="JAAWVT010000005">
    <property type="protein sequence ID" value="NKG21465.1"/>
    <property type="molecule type" value="Genomic_DNA"/>
</dbReference>
<dbReference type="InterPro" id="IPR029044">
    <property type="entry name" value="Nucleotide-diphossugar_trans"/>
</dbReference>
<dbReference type="Pfam" id="PF00535">
    <property type="entry name" value="Glycos_transf_2"/>
    <property type="match status" value="1"/>
</dbReference>
<evidence type="ECO:0000313" key="2">
    <source>
        <dbReference type="EMBL" id="NKG21465.1"/>
    </source>
</evidence>
<dbReference type="Gene3D" id="3.90.550.10">
    <property type="entry name" value="Spore Coat Polysaccharide Biosynthesis Protein SpsA, Chain A"/>
    <property type="match status" value="1"/>
</dbReference>
<name>A0ABX1G749_9MICC</name>
<dbReference type="SUPFAM" id="SSF53448">
    <property type="entry name" value="Nucleotide-diphospho-sugar transferases"/>
    <property type="match status" value="1"/>
</dbReference>
<dbReference type="RefSeq" id="WP_168152266.1">
    <property type="nucleotide sequence ID" value="NZ_JAAWVT010000005.1"/>
</dbReference>
<protein>
    <submittedName>
        <fullName evidence="2">Glycosyltransferase family 2 protein</fullName>
    </submittedName>
</protein>